<evidence type="ECO:0000256" key="1">
    <source>
        <dbReference type="SAM" id="Phobius"/>
    </source>
</evidence>
<name>A0AA41WPH7_9RALS</name>
<feature type="transmembrane region" description="Helical" evidence="1">
    <location>
        <begin position="20"/>
        <end position="41"/>
    </location>
</feature>
<organism evidence="2 3">
    <name type="scientific">Ralstonia chuxiongensis</name>
    <dbReference type="NCBI Taxonomy" id="2957504"/>
    <lineage>
        <taxon>Bacteria</taxon>
        <taxon>Pseudomonadati</taxon>
        <taxon>Pseudomonadota</taxon>
        <taxon>Betaproteobacteria</taxon>
        <taxon>Burkholderiales</taxon>
        <taxon>Burkholderiaceae</taxon>
        <taxon>Ralstonia</taxon>
    </lineage>
</organism>
<keyword evidence="1" id="KW-1133">Transmembrane helix</keyword>
<evidence type="ECO:0000313" key="3">
    <source>
        <dbReference type="Proteomes" id="UP001162793"/>
    </source>
</evidence>
<keyword evidence="1" id="KW-0472">Membrane</keyword>
<comment type="caution">
    <text evidence="2">The sequence shown here is derived from an EMBL/GenBank/DDBJ whole genome shotgun (WGS) entry which is preliminary data.</text>
</comment>
<protein>
    <submittedName>
        <fullName evidence="2">Prepilin-type N-terminal cleavage/methylation domain-containing protein</fullName>
    </submittedName>
</protein>
<reference evidence="3" key="1">
    <citation type="journal article" date="2023" name="Front. Microbiol.">
        <title>Ralstonia chuxiongensis sp. nov., Ralstonia mojiangensis sp. nov., and Ralstonia soli sp. nov., isolated from tobacco fields, are three novel species in the family Burkholderiaceae.</title>
        <authorList>
            <person name="Lu C.H."/>
            <person name="Zhang Y.Y."/>
            <person name="Jiang N."/>
            <person name="Chen W."/>
            <person name="Shao X."/>
            <person name="Zhao Z.M."/>
            <person name="Lu W.L."/>
            <person name="Hu X."/>
            <person name="Xi Y.X."/>
            <person name="Zou S.Y."/>
            <person name="Wei Q.J."/>
            <person name="Lin Z.L."/>
            <person name="Gong L."/>
            <person name="Gai X.T."/>
            <person name="Zhang L.Q."/>
            <person name="Li J.Y."/>
            <person name="Jin Y."/>
            <person name="Xia Z.Y."/>
        </authorList>
    </citation>
    <scope>NUCLEOTIDE SEQUENCE [LARGE SCALE GENOMIC DNA]</scope>
    <source>
        <strain evidence="3">21YRMH01-3</strain>
    </source>
</reference>
<keyword evidence="3" id="KW-1185">Reference proteome</keyword>
<evidence type="ECO:0000313" key="2">
    <source>
        <dbReference type="EMBL" id="MCP1172676.1"/>
    </source>
</evidence>
<dbReference type="AlphaFoldDB" id="A0AA41WPH7"/>
<sequence>MPKYRRHLPRTPLRQHGAILIESLIALAILSLGAAAMFRAFDNLRALSHAANQLGVDTRAQLEQTEIR</sequence>
<keyword evidence="1" id="KW-0812">Transmembrane</keyword>
<dbReference type="Proteomes" id="UP001162793">
    <property type="component" value="Unassembled WGS sequence"/>
</dbReference>
<accession>A0AA41WPH7</accession>
<gene>
    <name evidence="2" type="ORF">NKG59_09920</name>
</gene>
<proteinExistence type="predicted"/>
<dbReference type="EMBL" id="JAMYWC010000003">
    <property type="protein sequence ID" value="MCP1172676.1"/>
    <property type="molecule type" value="Genomic_DNA"/>
</dbReference>
<dbReference type="RefSeq" id="WP_253536589.1">
    <property type="nucleotide sequence ID" value="NZ_JAMYWC010000003.1"/>
</dbReference>